<evidence type="ECO:0000259" key="3">
    <source>
        <dbReference type="PROSITE" id="PS50112"/>
    </source>
</evidence>
<dbReference type="Gene3D" id="3.30.450.20">
    <property type="entry name" value="PAS domain"/>
    <property type="match status" value="1"/>
</dbReference>
<dbReference type="SUPFAM" id="SSF55785">
    <property type="entry name" value="PYP-like sensor domain (PAS domain)"/>
    <property type="match status" value="1"/>
</dbReference>
<dbReference type="InterPro" id="IPR036890">
    <property type="entry name" value="HATPase_C_sf"/>
</dbReference>
<sequence length="721" mass="77380">MVTARKPLGDAYAEGVPEDDSRPGEHRLSPREEDLAILDALFNQSPVGVAVYDTGLRVVRANSALERIHGVPNARLLGHRLGEVLPDLDTTAIESRLVRVLETGQPVAGTEVHGRTPADPDRDRVWVASSFALTGQDGRTLGVTDMVMDITERHHIRKRLALLDHAAARIGTTLDVTRTAAELADVLVPALADLAAIDLLDGVEAGEEPLTPGTGGVELRLTARKAARPSILEGLREMGDIQEFAADTPHARSLVSGQPVLVPVIDPDAGWVGGSLDPRAQALVERGTHSLMVVPLRARDTVLGVAHMYRTSARSDAFEPDDLVLAQDLVARAAVCVDNARRYTGERVAAVTLQRSLLPRNVPEQSAVHLAYCYRPARTHTGVGGCWFDVIPLSGARVALAIGDIPGTGIEAAACTGQICSAVRTLAQLDLAPEEVLARLDNMVPRLVERARTSGSAPIMDGLVGATCLYAIYDPVSCRCVMASAGHAPPAVAEPDRPVRFLELPPNEPLGLGDPVFEPLEVELPAGSALLFHTRSMADSRDAGRALDEQLCALIAQDGMPPEDICQALANVACSRIGPQEDLALLLARTRRLPAAQVATWDVPAEPGAVADTRSLALHQLERWGLEDLEFTTELIVSELVTNAIRYGVPPIRLRLIHDQMLICEVSDASSTSPHIRRAATTDEGGRGLFLVAQCSQHWGTRYHDYGKTIWAEQDAHPHGT</sequence>
<dbReference type="InterPro" id="IPR013656">
    <property type="entry name" value="PAS_4"/>
</dbReference>
<evidence type="ECO:0000256" key="1">
    <source>
        <dbReference type="ARBA" id="ARBA00022801"/>
    </source>
</evidence>
<evidence type="ECO:0000313" key="5">
    <source>
        <dbReference type="Proteomes" id="UP001501563"/>
    </source>
</evidence>
<dbReference type="PANTHER" id="PTHR43156:SF2">
    <property type="entry name" value="STAGE II SPORULATION PROTEIN E"/>
    <property type="match status" value="1"/>
</dbReference>
<dbReference type="Gene3D" id="3.30.565.10">
    <property type="entry name" value="Histidine kinase-like ATPase, C-terminal domain"/>
    <property type="match status" value="1"/>
</dbReference>
<dbReference type="SMART" id="SM00091">
    <property type="entry name" value="PAS"/>
    <property type="match status" value="1"/>
</dbReference>
<dbReference type="Pfam" id="PF13581">
    <property type="entry name" value="HATPase_c_2"/>
    <property type="match status" value="1"/>
</dbReference>
<dbReference type="InterPro" id="IPR029016">
    <property type="entry name" value="GAF-like_dom_sf"/>
</dbReference>
<dbReference type="InterPro" id="IPR036457">
    <property type="entry name" value="PPM-type-like_dom_sf"/>
</dbReference>
<dbReference type="SMART" id="SM00065">
    <property type="entry name" value="GAF"/>
    <property type="match status" value="1"/>
</dbReference>
<feature type="domain" description="PAS" evidence="3">
    <location>
        <begin position="34"/>
        <end position="104"/>
    </location>
</feature>
<feature type="compositionally biased region" description="Basic and acidic residues" evidence="2">
    <location>
        <begin position="19"/>
        <end position="28"/>
    </location>
</feature>
<keyword evidence="5" id="KW-1185">Reference proteome</keyword>
<dbReference type="Pfam" id="PF08448">
    <property type="entry name" value="PAS_4"/>
    <property type="match status" value="1"/>
</dbReference>
<dbReference type="InterPro" id="IPR001932">
    <property type="entry name" value="PPM-type_phosphatase-like_dom"/>
</dbReference>
<dbReference type="PANTHER" id="PTHR43156">
    <property type="entry name" value="STAGE II SPORULATION PROTEIN E-RELATED"/>
    <property type="match status" value="1"/>
</dbReference>
<evidence type="ECO:0000313" key="4">
    <source>
        <dbReference type="EMBL" id="GAA3883974.1"/>
    </source>
</evidence>
<dbReference type="Gene3D" id="3.30.450.40">
    <property type="match status" value="1"/>
</dbReference>
<dbReference type="InterPro" id="IPR052016">
    <property type="entry name" value="Bact_Sigma-Reg"/>
</dbReference>
<dbReference type="InterPro" id="IPR003018">
    <property type="entry name" value="GAF"/>
</dbReference>
<dbReference type="Proteomes" id="UP001501563">
    <property type="component" value="Unassembled WGS sequence"/>
</dbReference>
<dbReference type="SUPFAM" id="SSF55874">
    <property type="entry name" value="ATPase domain of HSP90 chaperone/DNA topoisomerase II/histidine kinase"/>
    <property type="match status" value="1"/>
</dbReference>
<dbReference type="CDD" id="cd16936">
    <property type="entry name" value="HATPase_RsbW-like"/>
    <property type="match status" value="1"/>
</dbReference>
<name>A0ABP7KNP8_9ACTN</name>
<dbReference type="EMBL" id="BAAAZA010000019">
    <property type="protein sequence ID" value="GAA3883974.1"/>
    <property type="molecule type" value="Genomic_DNA"/>
</dbReference>
<gene>
    <name evidence="4" type="ORF">GCM10022207_58810</name>
</gene>
<dbReference type="InterPro" id="IPR000014">
    <property type="entry name" value="PAS"/>
</dbReference>
<dbReference type="Pfam" id="PF01590">
    <property type="entry name" value="GAF"/>
    <property type="match status" value="1"/>
</dbReference>
<dbReference type="SMART" id="SM00331">
    <property type="entry name" value="PP2C_SIG"/>
    <property type="match status" value="1"/>
</dbReference>
<comment type="caution">
    <text evidence="4">The sequence shown here is derived from an EMBL/GenBank/DDBJ whole genome shotgun (WGS) entry which is preliminary data.</text>
</comment>
<dbReference type="SUPFAM" id="SSF55781">
    <property type="entry name" value="GAF domain-like"/>
    <property type="match status" value="1"/>
</dbReference>
<organism evidence="4 5">
    <name type="scientific">Streptomyces lannensis</name>
    <dbReference type="NCBI Taxonomy" id="766498"/>
    <lineage>
        <taxon>Bacteria</taxon>
        <taxon>Bacillati</taxon>
        <taxon>Actinomycetota</taxon>
        <taxon>Actinomycetes</taxon>
        <taxon>Kitasatosporales</taxon>
        <taxon>Streptomycetaceae</taxon>
        <taxon>Streptomyces</taxon>
    </lineage>
</organism>
<accession>A0ABP7KNP8</accession>
<reference evidence="5" key="1">
    <citation type="journal article" date="2019" name="Int. J. Syst. Evol. Microbiol.">
        <title>The Global Catalogue of Microorganisms (GCM) 10K type strain sequencing project: providing services to taxonomists for standard genome sequencing and annotation.</title>
        <authorList>
            <consortium name="The Broad Institute Genomics Platform"/>
            <consortium name="The Broad Institute Genome Sequencing Center for Infectious Disease"/>
            <person name="Wu L."/>
            <person name="Ma J."/>
        </authorList>
    </citation>
    <scope>NUCLEOTIDE SEQUENCE [LARGE SCALE GENOMIC DNA]</scope>
    <source>
        <strain evidence="5">JCM 16578</strain>
    </source>
</reference>
<dbReference type="PROSITE" id="PS50112">
    <property type="entry name" value="PAS"/>
    <property type="match status" value="1"/>
</dbReference>
<feature type="region of interest" description="Disordered" evidence="2">
    <location>
        <begin position="1"/>
        <end position="28"/>
    </location>
</feature>
<dbReference type="Gene3D" id="3.60.40.10">
    <property type="entry name" value="PPM-type phosphatase domain"/>
    <property type="match status" value="1"/>
</dbReference>
<dbReference type="InterPro" id="IPR035965">
    <property type="entry name" value="PAS-like_dom_sf"/>
</dbReference>
<keyword evidence="1" id="KW-0378">Hydrolase</keyword>
<proteinExistence type="predicted"/>
<dbReference type="NCBIfam" id="TIGR00229">
    <property type="entry name" value="sensory_box"/>
    <property type="match status" value="1"/>
</dbReference>
<dbReference type="Pfam" id="PF07228">
    <property type="entry name" value="SpoIIE"/>
    <property type="match status" value="1"/>
</dbReference>
<dbReference type="InterPro" id="IPR003594">
    <property type="entry name" value="HATPase_dom"/>
</dbReference>
<protein>
    <submittedName>
        <fullName evidence="4">SpoIIE family protein phosphatase</fullName>
    </submittedName>
</protein>
<dbReference type="CDD" id="cd00130">
    <property type="entry name" value="PAS"/>
    <property type="match status" value="1"/>
</dbReference>
<evidence type="ECO:0000256" key="2">
    <source>
        <dbReference type="SAM" id="MobiDB-lite"/>
    </source>
</evidence>